<gene>
    <name evidence="1" type="primary">thiS</name>
    <name evidence="1" type="ORF">NX784_05440</name>
</gene>
<dbReference type="Pfam" id="PF02597">
    <property type="entry name" value="ThiS"/>
    <property type="match status" value="1"/>
</dbReference>
<dbReference type="InterPro" id="IPR003749">
    <property type="entry name" value="ThiS/MoaD-like"/>
</dbReference>
<evidence type="ECO:0000313" key="1">
    <source>
        <dbReference type="EMBL" id="MCS0581026.1"/>
    </source>
</evidence>
<evidence type="ECO:0000313" key="2">
    <source>
        <dbReference type="Proteomes" id="UP001204151"/>
    </source>
</evidence>
<accession>A0ABT1ZMA0</accession>
<dbReference type="SUPFAM" id="SSF54285">
    <property type="entry name" value="MoaD/ThiS"/>
    <property type="match status" value="1"/>
</dbReference>
<reference evidence="1 2" key="1">
    <citation type="submission" date="2022-08" db="EMBL/GenBank/DDBJ databases">
        <title>Reclassification of Massilia species as members of the genera Telluria, Duganella, Pseudoduganella, Mokoshia gen. nov. and Zemynaea gen. nov. using orthogonal and non-orthogonal genome-based approaches.</title>
        <authorList>
            <person name="Bowman J.P."/>
        </authorList>
    </citation>
    <scope>NUCLEOTIDE SEQUENCE [LARGE SCALE GENOMIC DNA]</scope>
    <source>
        <strain evidence="1 2">JCM 31316</strain>
    </source>
</reference>
<dbReference type="InterPro" id="IPR010035">
    <property type="entry name" value="Thi_S"/>
</dbReference>
<dbReference type="CDD" id="cd00565">
    <property type="entry name" value="Ubl_ThiS"/>
    <property type="match status" value="1"/>
</dbReference>
<protein>
    <submittedName>
        <fullName evidence="1">Sulfur carrier protein ThiS</fullName>
    </submittedName>
</protein>
<dbReference type="InterPro" id="IPR012675">
    <property type="entry name" value="Beta-grasp_dom_sf"/>
</dbReference>
<dbReference type="Proteomes" id="UP001204151">
    <property type="component" value="Unassembled WGS sequence"/>
</dbReference>
<dbReference type="PANTHER" id="PTHR34472">
    <property type="entry name" value="SULFUR CARRIER PROTEIN THIS"/>
    <property type="match status" value="1"/>
</dbReference>
<dbReference type="NCBIfam" id="TIGR01683">
    <property type="entry name" value="thiS"/>
    <property type="match status" value="1"/>
</dbReference>
<dbReference type="InterPro" id="IPR016155">
    <property type="entry name" value="Mopterin_synth/thiamin_S_b"/>
</dbReference>
<comment type="caution">
    <text evidence="1">The sequence shown here is derived from an EMBL/GenBank/DDBJ whole genome shotgun (WGS) entry which is preliminary data.</text>
</comment>
<dbReference type="RefSeq" id="WP_258815649.1">
    <property type="nucleotide sequence ID" value="NZ_JANUGW010000003.1"/>
</dbReference>
<dbReference type="EMBL" id="JANUGW010000003">
    <property type="protein sequence ID" value="MCS0581026.1"/>
    <property type="molecule type" value="Genomic_DNA"/>
</dbReference>
<keyword evidence="2" id="KW-1185">Reference proteome</keyword>
<dbReference type="Gene3D" id="3.10.20.30">
    <property type="match status" value="1"/>
</dbReference>
<dbReference type="PANTHER" id="PTHR34472:SF1">
    <property type="entry name" value="SULFUR CARRIER PROTEIN THIS"/>
    <property type="match status" value="1"/>
</dbReference>
<name>A0ABT1ZMA0_9BURK</name>
<sequence length="67" mass="7283">MLDIELNGVAHQLPAESSLHDLVESLGLAGQKLALAVNRQVVPRERWRDTLLSARDRVDVVRAIGGG</sequence>
<proteinExistence type="predicted"/>
<organism evidence="1 2">
    <name type="scientific">Massilia pinisoli</name>
    <dbReference type="NCBI Taxonomy" id="1772194"/>
    <lineage>
        <taxon>Bacteria</taxon>
        <taxon>Pseudomonadati</taxon>
        <taxon>Pseudomonadota</taxon>
        <taxon>Betaproteobacteria</taxon>
        <taxon>Burkholderiales</taxon>
        <taxon>Oxalobacteraceae</taxon>
        <taxon>Telluria group</taxon>
        <taxon>Massilia</taxon>
    </lineage>
</organism>